<dbReference type="Pfam" id="PF02470">
    <property type="entry name" value="MlaD"/>
    <property type="match status" value="1"/>
</dbReference>
<evidence type="ECO:0000256" key="1">
    <source>
        <dbReference type="SAM" id="Phobius"/>
    </source>
</evidence>
<dbReference type="InterPro" id="IPR052336">
    <property type="entry name" value="MlaD_Phospholipid_Transporter"/>
</dbReference>
<sequence length="331" mass="35790">MSQLRRFRERLAENDLLAGLIAVLVIAAVVAGVAYYYLSPPGRQEISFTTRDASSVAGGEDVRVAGVSVGKVERVSLGDTNVQVTLDVDSKVHIGDATRVKVQLLTAVGGYFVSLVPGGKVTDDSSTIAADRVSVPYTIADTLQELPRITDNVNGKPIDQSLQQVADGLSQANPSIRNAIDGLQTLSTVMDDQKVQVRSILDMANEYLTTFDNSRDFVFELVRKVNIALSQYYTYRAGFSQAYKGLGGVLERVGVLAQFYLNHTDQVYPAVVAARDTLRRLNDTTSGFINQLVPLRDQLMRLIGPANAADQNAGFVLDATSMCLPVPGRAC</sequence>
<dbReference type="Proteomes" id="UP000267536">
    <property type="component" value="Unassembled WGS sequence"/>
</dbReference>
<organism evidence="3 4">
    <name type="scientific">Gordonia oryzae</name>
    <dbReference type="NCBI Taxonomy" id="2487349"/>
    <lineage>
        <taxon>Bacteria</taxon>
        <taxon>Bacillati</taxon>
        <taxon>Actinomycetota</taxon>
        <taxon>Actinomycetes</taxon>
        <taxon>Mycobacteriales</taxon>
        <taxon>Gordoniaceae</taxon>
        <taxon>Gordonia</taxon>
    </lineage>
</organism>
<feature type="transmembrane region" description="Helical" evidence="1">
    <location>
        <begin position="16"/>
        <end position="38"/>
    </location>
</feature>
<gene>
    <name evidence="3" type="ORF">EF294_14825</name>
</gene>
<dbReference type="OrthoDB" id="4379218at2"/>
<keyword evidence="1" id="KW-0472">Membrane</keyword>
<name>A0A3N4GD11_9ACTN</name>
<dbReference type="AlphaFoldDB" id="A0A3N4GD11"/>
<protein>
    <submittedName>
        <fullName evidence="3">MCE family protein</fullName>
    </submittedName>
</protein>
<proteinExistence type="predicted"/>
<dbReference type="PANTHER" id="PTHR33371">
    <property type="entry name" value="INTERMEMBRANE PHOSPHOLIPID TRANSPORT SYSTEM BINDING PROTEIN MLAD-RELATED"/>
    <property type="match status" value="1"/>
</dbReference>
<dbReference type="InterPro" id="IPR003399">
    <property type="entry name" value="Mce/MlaD"/>
</dbReference>
<evidence type="ECO:0000313" key="3">
    <source>
        <dbReference type="EMBL" id="RPA58466.1"/>
    </source>
</evidence>
<dbReference type="GO" id="GO:0005576">
    <property type="term" value="C:extracellular region"/>
    <property type="evidence" value="ECO:0007669"/>
    <property type="project" value="TreeGrafter"/>
</dbReference>
<evidence type="ECO:0000313" key="4">
    <source>
        <dbReference type="Proteomes" id="UP000267536"/>
    </source>
</evidence>
<keyword evidence="1" id="KW-0812">Transmembrane</keyword>
<feature type="domain" description="Mce/MlaD" evidence="2">
    <location>
        <begin position="44"/>
        <end position="118"/>
    </location>
</feature>
<dbReference type="RefSeq" id="WP_123931398.1">
    <property type="nucleotide sequence ID" value="NZ_JBPSDP010000011.1"/>
</dbReference>
<dbReference type="PANTHER" id="PTHR33371:SF18">
    <property type="entry name" value="MCE-FAMILY PROTEIN MCE3C"/>
    <property type="match status" value="1"/>
</dbReference>
<keyword evidence="1" id="KW-1133">Transmembrane helix</keyword>
<reference evidence="3 4" key="1">
    <citation type="submission" date="2018-11" db="EMBL/GenBank/DDBJ databases">
        <title>Draft genome sequence of Gordonia sp. RS15-1S isolated from rice stems.</title>
        <authorList>
            <person name="Muangham S."/>
        </authorList>
    </citation>
    <scope>NUCLEOTIDE SEQUENCE [LARGE SCALE GENOMIC DNA]</scope>
    <source>
        <strain evidence="3 4">RS15-1S</strain>
    </source>
</reference>
<accession>A0A3N4GD11</accession>
<dbReference type="EMBL" id="RKMH01000011">
    <property type="protein sequence ID" value="RPA58466.1"/>
    <property type="molecule type" value="Genomic_DNA"/>
</dbReference>
<keyword evidence="4" id="KW-1185">Reference proteome</keyword>
<comment type="caution">
    <text evidence="3">The sequence shown here is derived from an EMBL/GenBank/DDBJ whole genome shotgun (WGS) entry which is preliminary data.</text>
</comment>
<evidence type="ECO:0000259" key="2">
    <source>
        <dbReference type="Pfam" id="PF02470"/>
    </source>
</evidence>